<sequence>MAGLCEGGNESSGSLKVICSVLVITDAITSVAVNDDIFPILTSYRTFFFFSPGYELTEGILRYGMALVRVLMGEKFSHEISAGVWDRVWVCPPSIVMHLGSYDSRTTVLLYKYSTPHCEHNPGYDMDDDDDDDDDDDMSINDGEMSPRSNAVSYPAILLQLVEGKPRKNPN</sequence>
<feature type="compositionally biased region" description="Acidic residues" evidence="1">
    <location>
        <begin position="125"/>
        <end position="139"/>
    </location>
</feature>
<keyword evidence="3" id="KW-1185">Reference proteome</keyword>
<evidence type="ECO:0000313" key="3">
    <source>
        <dbReference type="Proteomes" id="UP001148838"/>
    </source>
</evidence>
<gene>
    <name evidence="2" type="ORF">ANN_17028</name>
</gene>
<evidence type="ECO:0000256" key="1">
    <source>
        <dbReference type="SAM" id="MobiDB-lite"/>
    </source>
</evidence>
<accession>A0ABQ8SSZ6</accession>
<protein>
    <submittedName>
        <fullName evidence="2">Uncharacterized protein</fullName>
    </submittedName>
</protein>
<organism evidence="2 3">
    <name type="scientific">Periplaneta americana</name>
    <name type="common">American cockroach</name>
    <name type="synonym">Blatta americana</name>
    <dbReference type="NCBI Taxonomy" id="6978"/>
    <lineage>
        <taxon>Eukaryota</taxon>
        <taxon>Metazoa</taxon>
        <taxon>Ecdysozoa</taxon>
        <taxon>Arthropoda</taxon>
        <taxon>Hexapoda</taxon>
        <taxon>Insecta</taxon>
        <taxon>Pterygota</taxon>
        <taxon>Neoptera</taxon>
        <taxon>Polyneoptera</taxon>
        <taxon>Dictyoptera</taxon>
        <taxon>Blattodea</taxon>
        <taxon>Blattoidea</taxon>
        <taxon>Blattidae</taxon>
        <taxon>Blattinae</taxon>
        <taxon>Periplaneta</taxon>
    </lineage>
</organism>
<evidence type="ECO:0000313" key="2">
    <source>
        <dbReference type="EMBL" id="KAJ4436896.1"/>
    </source>
</evidence>
<dbReference type="Proteomes" id="UP001148838">
    <property type="component" value="Unassembled WGS sequence"/>
</dbReference>
<name>A0ABQ8SSZ6_PERAM</name>
<reference evidence="2 3" key="1">
    <citation type="journal article" date="2022" name="Allergy">
        <title>Genome assembly and annotation of Periplaneta americana reveal a comprehensive cockroach allergen profile.</title>
        <authorList>
            <person name="Wang L."/>
            <person name="Xiong Q."/>
            <person name="Saelim N."/>
            <person name="Wang L."/>
            <person name="Nong W."/>
            <person name="Wan A.T."/>
            <person name="Shi M."/>
            <person name="Liu X."/>
            <person name="Cao Q."/>
            <person name="Hui J.H.L."/>
            <person name="Sookrung N."/>
            <person name="Leung T.F."/>
            <person name="Tungtrongchitr A."/>
            <person name="Tsui S.K.W."/>
        </authorList>
    </citation>
    <scope>NUCLEOTIDE SEQUENCE [LARGE SCALE GENOMIC DNA]</scope>
    <source>
        <strain evidence="2">PWHHKU_190912</strain>
    </source>
</reference>
<comment type="caution">
    <text evidence="2">The sequence shown here is derived from an EMBL/GenBank/DDBJ whole genome shotgun (WGS) entry which is preliminary data.</text>
</comment>
<dbReference type="EMBL" id="JAJSOF020000021">
    <property type="protein sequence ID" value="KAJ4436896.1"/>
    <property type="molecule type" value="Genomic_DNA"/>
</dbReference>
<proteinExistence type="predicted"/>
<feature type="region of interest" description="Disordered" evidence="1">
    <location>
        <begin position="121"/>
        <end position="152"/>
    </location>
</feature>